<dbReference type="InterPro" id="IPR013103">
    <property type="entry name" value="RVT_2"/>
</dbReference>
<feature type="region of interest" description="Disordered" evidence="2">
    <location>
        <begin position="212"/>
        <end position="232"/>
    </location>
</feature>
<dbReference type="Pfam" id="PF13976">
    <property type="entry name" value="gag_pre-integrs"/>
    <property type="match status" value="1"/>
</dbReference>
<proteinExistence type="predicted"/>
<dbReference type="EMBL" id="BKCJ010004768">
    <property type="protein sequence ID" value="GEU62981.1"/>
    <property type="molecule type" value="Genomic_DNA"/>
</dbReference>
<name>A0A6L2LMA7_TANCI</name>
<dbReference type="GO" id="GO:0008270">
    <property type="term" value="F:zinc ion binding"/>
    <property type="evidence" value="ECO:0007669"/>
    <property type="project" value="UniProtKB-KW"/>
</dbReference>
<feature type="domain" description="CCHC-type" evidence="3">
    <location>
        <begin position="659"/>
        <end position="675"/>
    </location>
</feature>
<dbReference type="SUPFAM" id="SSF57756">
    <property type="entry name" value="Retrovirus zinc finger-like domains"/>
    <property type="match status" value="1"/>
</dbReference>
<dbReference type="InterPro" id="IPR036875">
    <property type="entry name" value="Znf_CCHC_sf"/>
</dbReference>
<dbReference type="PANTHER" id="PTHR34676">
    <property type="entry name" value="DUF4219 DOMAIN-CONTAINING PROTEIN-RELATED"/>
    <property type="match status" value="1"/>
</dbReference>
<dbReference type="GO" id="GO:0003676">
    <property type="term" value="F:nucleic acid binding"/>
    <property type="evidence" value="ECO:0007669"/>
    <property type="project" value="InterPro"/>
</dbReference>
<keyword evidence="1" id="KW-0863">Zinc-finger</keyword>
<dbReference type="Pfam" id="PF14223">
    <property type="entry name" value="Retrotran_gag_2"/>
    <property type="match status" value="1"/>
</dbReference>
<keyword evidence="1" id="KW-0479">Metal-binding</keyword>
<dbReference type="SMART" id="SM00343">
    <property type="entry name" value="ZnF_C2HC"/>
    <property type="match status" value="1"/>
</dbReference>
<feature type="compositionally biased region" description="Basic residues" evidence="2">
    <location>
        <begin position="1013"/>
        <end position="1023"/>
    </location>
</feature>
<feature type="region of interest" description="Disordered" evidence="2">
    <location>
        <begin position="1008"/>
        <end position="1028"/>
    </location>
</feature>
<gene>
    <name evidence="4" type="ORF">Tci_034959</name>
</gene>
<dbReference type="PANTHER" id="PTHR34676:SF17">
    <property type="entry name" value="OS06G0684500 PROTEIN"/>
    <property type="match status" value="1"/>
</dbReference>
<dbReference type="Pfam" id="PF07727">
    <property type="entry name" value="RVT_2"/>
    <property type="match status" value="1"/>
</dbReference>
<dbReference type="Gene3D" id="4.10.60.10">
    <property type="entry name" value="Zinc finger, CCHC-type"/>
    <property type="match status" value="1"/>
</dbReference>
<protein>
    <submittedName>
        <fullName evidence="4">Integrase, catalytic region, zinc finger, CCHC-type, peptidase aspartic, catalytic</fullName>
    </submittedName>
</protein>
<accession>A0A6L2LMA7</accession>
<dbReference type="InterPro" id="IPR025724">
    <property type="entry name" value="GAG-pre-integrase_dom"/>
</dbReference>
<comment type="caution">
    <text evidence="4">The sequence shown here is derived from an EMBL/GenBank/DDBJ whole genome shotgun (WGS) entry which is preliminary data.</text>
</comment>
<reference evidence="4" key="1">
    <citation type="journal article" date="2019" name="Sci. Rep.">
        <title>Draft genome of Tanacetum cinerariifolium, the natural source of mosquito coil.</title>
        <authorList>
            <person name="Yamashiro T."/>
            <person name="Shiraishi A."/>
            <person name="Satake H."/>
            <person name="Nakayama K."/>
        </authorList>
    </citation>
    <scope>NUCLEOTIDE SEQUENCE</scope>
</reference>
<organism evidence="4">
    <name type="scientific">Tanacetum cinerariifolium</name>
    <name type="common">Dalmatian daisy</name>
    <name type="synonym">Chrysanthemum cinerariifolium</name>
    <dbReference type="NCBI Taxonomy" id="118510"/>
    <lineage>
        <taxon>Eukaryota</taxon>
        <taxon>Viridiplantae</taxon>
        <taxon>Streptophyta</taxon>
        <taxon>Embryophyta</taxon>
        <taxon>Tracheophyta</taxon>
        <taxon>Spermatophyta</taxon>
        <taxon>Magnoliopsida</taxon>
        <taxon>eudicotyledons</taxon>
        <taxon>Gunneridae</taxon>
        <taxon>Pentapetalae</taxon>
        <taxon>asterids</taxon>
        <taxon>campanulids</taxon>
        <taxon>Asterales</taxon>
        <taxon>Asteraceae</taxon>
        <taxon>Asteroideae</taxon>
        <taxon>Anthemideae</taxon>
        <taxon>Anthemidinae</taxon>
        <taxon>Tanacetum</taxon>
    </lineage>
</organism>
<evidence type="ECO:0000259" key="3">
    <source>
        <dbReference type="PROSITE" id="PS50158"/>
    </source>
</evidence>
<sequence length="1744" mass="199572">MAQENYVEGCSRQRPPFLEPNEFYFWKSRFKTYIKFKDIDLWQVIKNDDFYYEVEDSEIKLMKETPYELLEDNQKKKLCKNDEAKKTLYNVLPHKEYERVFMCKTAKEVWHTSIITHQGNSQVKNCKIDLLTHEYEKFSISNEETIDSGFTRFNAIVIAIEEAKDLATLPLDELVDNLKVYEMILENDEVVSKTTTKDKVKSLALKYKVTREKTSDGSNNQDGSDEDIDEEEEEAEAFNLLARNFRKFFRKGNRFGRCNQFEIVANRIEGHFTSECRKPKENKAFIRGAWGDSEDIDEHQNDATCLMAIDSREDGGHVVFGSNLKGKVVDGGNITHGSITITNFEHVSGLAFNLISVGQLCDDACIVSFTKVYCDISKNVKFLAKGNRRNGLYSCKLGDNSKQQICLASMMDNSTLWHRRLDHANTRLIQNLASNKILKNLPKLRFKRYFYDTCGFGSQEKISRDVLTIESTMMIPLLYRREYSQWVERFMNYLKEQMDEEEMINCIKNGDQPLPRVTQVSIAGTSSTEQPPLKDKSMCKKIAKDLWDALARHMLGFEYGKQDRKAVVLVETICNNDKTEQEFMDINIDALYNILKQNQGDVNDAMGLKKKTVVVTFDPLALIAEKTKSANKKQEFVKSNGKKVEKKDDKKKRDMSKVKCYNCKKERHFAKDCKKVKVKGYEYYKTKMLLAKKDKDEQVLLAKDQAWIESSRDSDQEINANMVFMAQIEKVLSDSEVSTTSVDDKIFEIADQEVLYDKMSVQLLEMDKHVRDLKNTVLEKDFKISELEECVRNKDLEIEKCLKRLNVCENKLHKMGRTNQAVHMIMPAKDKMYNGRKGIGFKNLSYFCKAKYLRPTLYDKRVINLGNLNASYVNEKINFLDDYFQEIINQDFDKIDYPFQQTSSLKPYVPTVILEKIIIDLEDEVVSLLEKEKVNLETIESLKSKGFESSDNVISESENQSENDCQVVEKECDSVENSKVIAPGMFKLSVSQSVSPISVTKMSCASNGVESKLKRKRRKRKSSKQLDKQVNKDVLRDNKVFVHFSNLDTLSSVRRPTPSSVMWMRKGSSNTVKANFAFDCNNARNALCNARMNASVDANDLFVFDDVSIRKSHVSKMPFRKKPGASLNVPSRSKLNKTLPRIMRKWLPKLQPLAEPILQICLWIIDSGCSKHMTGNQALLTNFVEKFIGTVCFGNNDFAVIAGYGDVVIGSMTIKKVYYVEGLGHNLFGIGKFCNKGLEVAFRKSTCFVQTEDGVDLLTGDRSSNLYTIALNKVASNSSTCLLAKASFSQSWLWHQHHLCSACEQGKIHQKHHKSKTDFASNKQLYLLDMDLCGPMRVEKVFHKSFESFQEESSSSSLNDDVHQSVEEVVVPSSNTQSISNNIILNVDEASTSHNVFNEHLEDAYFDASTSFHNPSNVHTFYQPYPHEKNWTKDHPLHKISGDLKSSVRTRGQLANSCLFSCLLSSIEHADVAEALRDADWVSAMQEELDQFTRLRVWRLDLQPEGKTIIKTKWIFENKKDESSLVIQNKARLVAVGYSQQEDIDYYETFPPVARIEAIRLFLAYAAHKDFTRFGMESCDTVPNPMVEQAKLKLDLVGKPVDHTDYQSMIGSLMGLAFILEIAPLFLGFESGDKDDSLCLPKMPSITIYSIFAYGKLKSLTNQSLNCVLNAFDFLPIRVAFSLQDKDARRVDWSDKVDQEIRFMGHKINVSSIRFGYVIPNLNRENEDLSTKSVGESLHTFGYT</sequence>
<evidence type="ECO:0000256" key="1">
    <source>
        <dbReference type="PROSITE-ProRule" id="PRU00047"/>
    </source>
</evidence>
<dbReference type="PROSITE" id="PS50158">
    <property type="entry name" value="ZF_CCHC"/>
    <property type="match status" value="1"/>
</dbReference>
<feature type="compositionally biased region" description="Acidic residues" evidence="2">
    <location>
        <begin position="223"/>
        <end position="232"/>
    </location>
</feature>
<evidence type="ECO:0000313" key="4">
    <source>
        <dbReference type="EMBL" id="GEU62981.1"/>
    </source>
</evidence>
<keyword evidence="1" id="KW-0862">Zinc</keyword>
<dbReference type="InterPro" id="IPR054722">
    <property type="entry name" value="PolX-like_BBD"/>
</dbReference>
<evidence type="ECO:0000256" key="2">
    <source>
        <dbReference type="SAM" id="MobiDB-lite"/>
    </source>
</evidence>
<dbReference type="InterPro" id="IPR001878">
    <property type="entry name" value="Znf_CCHC"/>
</dbReference>
<dbReference type="Pfam" id="PF22936">
    <property type="entry name" value="Pol_BBD"/>
    <property type="match status" value="1"/>
</dbReference>